<reference evidence="1" key="1">
    <citation type="journal article" date="2010" name="Insect Mol. Biol.">
        <title>The draft genome sequence of Arsenophonus nasoniae, son-killer bacterium of Nasonia vitripennis, reveals genes associated with virulence and symbiosis.</title>
        <authorList>
            <person name="Wilkes T."/>
            <person name="Darby A.C."/>
            <person name="Choi J."/>
            <person name="Colborne J.K."/>
            <person name="Werren J.H."/>
            <person name="Hurst G.D.D."/>
        </authorList>
    </citation>
    <scope>NUCLEOTIDE SEQUENCE</scope>
</reference>
<dbReference type="AlphaFoldDB" id="D2U4R2"/>
<accession>D2U4R2</accession>
<protein>
    <submittedName>
        <fullName evidence="1">Uncharacterized protein</fullName>
    </submittedName>
</protein>
<dbReference type="EMBL" id="FN545284">
    <property type="protein sequence ID" value="CBA76644.1"/>
    <property type="molecule type" value="Genomic_DNA"/>
</dbReference>
<sequence length="61" mass="7652">NRFLLTVHYFMDIISVYNKDILKIYYIKSFYFYLVKFKNLNVKFINKSKLRNSLHRWNLNL</sequence>
<name>D2U4R2_9GAMM</name>
<feature type="non-terminal residue" evidence="1">
    <location>
        <position position="1"/>
    </location>
</feature>
<evidence type="ECO:0000313" key="1">
    <source>
        <dbReference type="EMBL" id="CBA76644.1"/>
    </source>
</evidence>
<gene>
    <name evidence="1" type="ORF">ARN_36940</name>
</gene>
<organism evidence="1">
    <name type="scientific">Arsenophonus nasoniae</name>
    <name type="common">son-killer infecting Nasonia vitripennis</name>
    <dbReference type="NCBI Taxonomy" id="638"/>
    <lineage>
        <taxon>Bacteria</taxon>
        <taxon>Pseudomonadati</taxon>
        <taxon>Pseudomonadota</taxon>
        <taxon>Gammaproteobacteria</taxon>
        <taxon>Enterobacterales</taxon>
        <taxon>Morganellaceae</taxon>
        <taxon>Arsenophonus</taxon>
    </lineage>
</organism>
<proteinExistence type="predicted"/>